<name>A0A3P1CP59_9BACT</name>
<gene>
    <name evidence="1" type="ORF">EHT87_09240</name>
</gene>
<organism evidence="1 2">
    <name type="scientific">Larkinella knui</name>
    <dbReference type="NCBI Taxonomy" id="2025310"/>
    <lineage>
        <taxon>Bacteria</taxon>
        <taxon>Pseudomonadati</taxon>
        <taxon>Bacteroidota</taxon>
        <taxon>Cytophagia</taxon>
        <taxon>Cytophagales</taxon>
        <taxon>Spirosomataceae</taxon>
        <taxon>Larkinella</taxon>
    </lineage>
</organism>
<evidence type="ECO:0000313" key="2">
    <source>
        <dbReference type="Proteomes" id="UP000274271"/>
    </source>
</evidence>
<evidence type="ECO:0000313" key="1">
    <source>
        <dbReference type="EMBL" id="RRB14744.1"/>
    </source>
</evidence>
<comment type="caution">
    <text evidence="1">The sequence shown here is derived from an EMBL/GenBank/DDBJ whole genome shotgun (WGS) entry which is preliminary data.</text>
</comment>
<dbReference type="OrthoDB" id="960334at2"/>
<dbReference type="Proteomes" id="UP000274271">
    <property type="component" value="Unassembled WGS sequence"/>
</dbReference>
<dbReference type="EMBL" id="RQJP01000002">
    <property type="protein sequence ID" value="RRB14744.1"/>
    <property type="molecule type" value="Genomic_DNA"/>
</dbReference>
<dbReference type="RefSeq" id="WP_124906221.1">
    <property type="nucleotide sequence ID" value="NZ_RQJP01000002.1"/>
</dbReference>
<keyword evidence="2" id="KW-1185">Reference proteome</keyword>
<accession>A0A3P1CP59</accession>
<dbReference type="AlphaFoldDB" id="A0A3P1CP59"/>
<reference evidence="1 2" key="1">
    <citation type="submission" date="2018-11" db="EMBL/GenBank/DDBJ databases">
        <authorList>
            <person name="Zhou Z."/>
            <person name="Wang G."/>
        </authorList>
    </citation>
    <scope>NUCLEOTIDE SEQUENCE [LARGE SCALE GENOMIC DNA]</scope>
    <source>
        <strain evidence="1 2">KCTC42998</strain>
    </source>
</reference>
<evidence type="ECO:0008006" key="3">
    <source>
        <dbReference type="Google" id="ProtNLM"/>
    </source>
</evidence>
<proteinExistence type="predicted"/>
<sequence length="113" mass="12220">MTTEQSSELINTTISALNDGGITSIVPVDGPELIDQWIETLERSPSPSTQQVLTSLTELKSQLESEYPDPTSVKAIMIDMSEQLSVLASNDGSDFHEPLRNLSNAIQTLASSL</sequence>
<protein>
    <recommendedName>
        <fullName evidence="3">DUF4404 family protein</fullName>
    </recommendedName>
</protein>